<gene>
    <name evidence="3" type="ORF">X943_002012</name>
</gene>
<keyword evidence="2" id="KW-0732">Signal</keyword>
<evidence type="ECO:0000256" key="2">
    <source>
        <dbReference type="SAM" id="SignalP"/>
    </source>
</evidence>
<feature type="signal peptide" evidence="2">
    <location>
        <begin position="1"/>
        <end position="18"/>
    </location>
</feature>
<feature type="chain" id="PRO_5042233368" evidence="2">
    <location>
        <begin position="19"/>
        <end position="249"/>
    </location>
</feature>
<evidence type="ECO:0000313" key="3">
    <source>
        <dbReference type="EMBL" id="KAK1934826.1"/>
    </source>
</evidence>
<dbReference type="AlphaFoldDB" id="A0AAD9GAF3"/>
<dbReference type="EMBL" id="JAHBMH010000062">
    <property type="protein sequence ID" value="KAK1934826.1"/>
    <property type="molecule type" value="Genomic_DNA"/>
</dbReference>
<reference evidence="3" key="2">
    <citation type="submission" date="2021-05" db="EMBL/GenBank/DDBJ databases">
        <authorList>
            <person name="Pain A."/>
        </authorList>
    </citation>
    <scope>NUCLEOTIDE SEQUENCE</scope>
    <source>
        <strain evidence="3">1802A</strain>
    </source>
</reference>
<accession>A0AAD9GAF3</accession>
<feature type="compositionally biased region" description="Low complexity" evidence="1">
    <location>
        <begin position="56"/>
        <end position="69"/>
    </location>
</feature>
<reference evidence="3" key="1">
    <citation type="journal article" date="2014" name="Nucleic Acids Res.">
        <title>The evolutionary dynamics of variant antigen genes in Babesia reveal a history of genomic innovation underlying host-parasite interaction.</title>
        <authorList>
            <person name="Jackson A.P."/>
            <person name="Otto T.D."/>
            <person name="Darby A."/>
            <person name="Ramaprasad A."/>
            <person name="Xia D."/>
            <person name="Echaide I.E."/>
            <person name="Farber M."/>
            <person name="Gahlot S."/>
            <person name="Gamble J."/>
            <person name="Gupta D."/>
            <person name="Gupta Y."/>
            <person name="Jackson L."/>
            <person name="Malandrin L."/>
            <person name="Malas T.B."/>
            <person name="Moussa E."/>
            <person name="Nair M."/>
            <person name="Reid A.J."/>
            <person name="Sanders M."/>
            <person name="Sharma J."/>
            <person name="Tracey A."/>
            <person name="Quail M.A."/>
            <person name="Weir W."/>
            <person name="Wastling J.M."/>
            <person name="Hall N."/>
            <person name="Willadsen P."/>
            <person name="Lingelbach K."/>
            <person name="Shiels B."/>
            <person name="Tait A."/>
            <person name="Berriman M."/>
            <person name="Allred D.R."/>
            <person name="Pain A."/>
        </authorList>
    </citation>
    <scope>NUCLEOTIDE SEQUENCE</scope>
    <source>
        <strain evidence="3">1802A</strain>
    </source>
</reference>
<evidence type="ECO:0000256" key="1">
    <source>
        <dbReference type="SAM" id="MobiDB-lite"/>
    </source>
</evidence>
<keyword evidence="4" id="KW-1185">Reference proteome</keyword>
<proteinExistence type="predicted"/>
<organism evidence="3 4">
    <name type="scientific">Babesia divergens</name>
    <dbReference type="NCBI Taxonomy" id="32595"/>
    <lineage>
        <taxon>Eukaryota</taxon>
        <taxon>Sar</taxon>
        <taxon>Alveolata</taxon>
        <taxon>Apicomplexa</taxon>
        <taxon>Aconoidasida</taxon>
        <taxon>Piroplasmida</taxon>
        <taxon>Babesiidae</taxon>
        <taxon>Babesia</taxon>
    </lineage>
</organism>
<name>A0AAD9GAF3_BABDI</name>
<sequence>MNLLGILRASALFILISAFHGQPASCGIFSRILSSKKPSSVDVSEISENPKESAVESSSQESNPSSQSNLVFESSTWDDSKLASAVLFLEQFCRDVRAEKFNVKISDANMKGLLEVCTGILCHVRPLASHVPTSSALWNLYKDALKSDKFKDYAEWLVKHLEGIRISVGKLHNETRKYSVNQLKTDKSDVLSKCGFVCNGDPNGEILHRWPSLEYRAQLFMRELEHLEKCMGNILKSSPKNSTVKSKAV</sequence>
<feature type="region of interest" description="Disordered" evidence="1">
    <location>
        <begin position="44"/>
        <end position="70"/>
    </location>
</feature>
<evidence type="ECO:0000313" key="4">
    <source>
        <dbReference type="Proteomes" id="UP001195914"/>
    </source>
</evidence>
<comment type="caution">
    <text evidence="3">The sequence shown here is derived from an EMBL/GenBank/DDBJ whole genome shotgun (WGS) entry which is preliminary data.</text>
</comment>
<protein>
    <submittedName>
        <fullName evidence="3">Secreted antigen 1</fullName>
    </submittedName>
</protein>
<dbReference type="Proteomes" id="UP001195914">
    <property type="component" value="Unassembled WGS sequence"/>
</dbReference>